<dbReference type="EMBL" id="CM046389">
    <property type="protein sequence ID" value="KAI8568711.1"/>
    <property type="molecule type" value="Genomic_DNA"/>
</dbReference>
<dbReference type="Proteomes" id="UP001062846">
    <property type="component" value="Chromosome 2"/>
</dbReference>
<evidence type="ECO:0000313" key="1">
    <source>
        <dbReference type="EMBL" id="KAI8568711.1"/>
    </source>
</evidence>
<accession>A0ACC0PU90</accession>
<reference evidence="1" key="1">
    <citation type="submission" date="2022-02" db="EMBL/GenBank/DDBJ databases">
        <title>Plant Genome Project.</title>
        <authorList>
            <person name="Zhang R.-G."/>
        </authorList>
    </citation>
    <scope>NUCLEOTIDE SEQUENCE</scope>
    <source>
        <strain evidence="1">AT1</strain>
    </source>
</reference>
<comment type="caution">
    <text evidence="1">The sequence shown here is derived from an EMBL/GenBank/DDBJ whole genome shotgun (WGS) entry which is preliminary data.</text>
</comment>
<protein>
    <submittedName>
        <fullName evidence="1">Uncharacterized protein</fullName>
    </submittedName>
</protein>
<evidence type="ECO:0000313" key="2">
    <source>
        <dbReference type="Proteomes" id="UP001062846"/>
    </source>
</evidence>
<proteinExistence type="predicted"/>
<gene>
    <name evidence="1" type="ORF">RHMOL_Rhmol02G0221800</name>
</gene>
<sequence>MDLGLGADVEVVLVDLRRLRVGLDMERKREAIGDGEMLGKRFWGLGLWKYGCSDVARTGIAIALKCGATKAQFDSTVGIHPSAAEEFVTMRSVTRRLTKPKTNL</sequence>
<keyword evidence="2" id="KW-1185">Reference proteome</keyword>
<name>A0ACC0PU90_RHOML</name>
<organism evidence="1 2">
    <name type="scientific">Rhododendron molle</name>
    <name type="common">Chinese azalea</name>
    <name type="synonym">Azalea mollis</name>
    <dbReference type="NCBI Taxonomy" id="49168"/>
    <lineage>
        <taxon>Eukaryota</taxon>
        <taxon>Viridiplantae</taxon>
        <taxon>Streptophyta</taxon>
        <taxon>Embryophyta</taxon>
        <taxon>Tracheophyta</taxon>
        <taxon>Spermatophyta</taxon>
        <taxon>Magnoliopsida</taxon>
        <taxon>eudicotyledons</taxon>
        <taxon>Gunneridae</taxon>
        <taxon>Pentapetalae</taxon>
        <taxon>asterids</taxon>
        <taxon>Ericales</taxon>
        <taxon>Ericaceae</taxon>
        <taxon>Ericoideae</taxon>
        <taxon>Rhodoreae</taxon>
        <taxon>Rhododendron</taxon>
    </lineage>
</organism>